<evidence type="ECO:0000313" key="2">
    <source>
        <dbReference type="Proteomes" id="UP000018958"/>
    </source>
</evidence>
<gene>
    <name evidence="1" type="ORF">F441_03270</name>
</gene>
<organism evidence="1 2">
    <name type="scientific">Phytophthora nicotianae CJ01A1</name>
    <dbReference type="NCBI Taxonomy" id="1317063"/>
    <lineage>
        <taxon>Eukaryota</taxon>
        <taxon>Sar</taxon>
        <taxon>Stramenopiles</taxon>
        <taxon>Oomycota</taxon>
        <taxon>Peronosporomycetes</taxon>
        <taxon>Peronosporales</taxon>
        <taxon>Peronosporaceae</taxon>
        <taxon>Phytophthora</taxon>
    </lineage>
</organism>
<sequence length="37" mass="4173">MVDMCRQVSLGRRQLCCLLPSLCGVDEFPYSRKPSSP</sequence>
<name>W2XMB0_PHYNI</name>
<dbReference type="EMBL" id="ANIX01000727">
    <property type="protein sequence ID" value="ETP23627.1"/>
    <property type="molecule type" value="Genomic_DNA"/>
</dbReference>
<dbReference type="AlphaFoldDB" id="W2XMB0"/>
<proteinExistence type="predicted"/>
<evidence type="ECO:0000313" key="1">
    <source>
        <dbReference type="EMBL" id="ETP23627.1"/>
    </source>
</evidence>
<protein>
    <submittedName>
        <fullName evidence="1">Uncharacterized protein</fullName>
    </submittedName>
</protein>
<reference evidence="1 2" key="1">
    <citation type="submission" date="2013-11" db="EMBL/GenBank/DDBJ databases">
        <title>The Genome Sequence of Phytophthora parasitica CJ01A1.</title>
        <authorList>
            <consortium name="The Broad Institute Genomics Platform"/>
            <person name="Russ C."/>
            <person name="Tyler B."/>
            <person name="Panabieres F."/>
            <person name="Shan W."/>
            <person name="Tripathy S."/>
            <person name="Grunwald N."/>
            <person name="Machado M."/>
            <person name="Johnson C.S."/>
            <person name="Walker B."/>
            <person name="Young S.K."/>
            <person name="Zeng Q."/>
            <person name="Gargeya S."/>
            <person name="Fitzgerald M."/>
            <person name="Haas B."/>
            <person name="Abouelleil A."/>
            <person name="Allen A.W."/>
            <person name="Alvarado L."/>
            <person name="Arachchi H.M."/>
            <person name="Berlin A.M."/>
            <person name="Chapman S.B."/>
            <person name="Gainer-Dewar J."/>
            <person name="Goldberg J."/>
            <person name="Griggs A."/>
            <person name="Gujja S."/>
            <person name="Hansen M."/>
            <person name="Howarth C."/>
            <person name="Imamovic A."/>
            <person name="Ireland A."/>
            <person name="Larimer J."/>
            <person name="McCowan C."/>
            <person name="Murphy C."/>
            <person name="Pearson M."/>
            <person name="Poon T.W."/>
            <person name="Priest M."/>
            <person name="Roberts A."/>
            <person name="Saif S."/>
            <person name="Shea T."/>
            <person name="Sisk P."/>
            <person name="Sykes S."/>
            <person name="Wortman J."/>
            <person name="Nusbaum C."/>
            <person name="Birren B."/>
        </authorList>
    </citation>
    <scope>NUCLEOTIDE SEQUENCE [LARGE SCALE GENOMIC DNA]</scope>
    <source>
        <strain evidence="1 2">CJ01A1</strain>
    </source>
</reference>
<accession>W2XMB0</accession>
<dbReference type="Proteomes" id="UP000018958">
    <property type="component" value="Unassembled WGS sequence"/>
</dbReference>
<comment type="caution">
    <text evidence="1">The sequence shown here is derived from an EMBL/GenBank/DDBJ whole genome shotgun (WGS) entry which is preliminary data.</text>
</comment>